<keyword evidence="6 9" id="KW-0733">Signal recognition particle</keyword>
<keyword evidence="4 9" id="KW-0694">RNA-binding</keyword>
<evidence type="ECO:0000256" key="5">
    <source>
        <dbReference type="ARBA" id="ARBA00023134"/>
    </source>
</evidence>
<dbReference type="Pfam" id="PF02978">
    <property type="entry name" value="SRP_SPB"/>
    <property type="match status" value="1"/>
</dbReference>
<proteinExistence type="inferred from homology"/>
<gene>
    <name evidence="9" type="primary">ffh</name>
    <name evidence="11" type="ORF">HDF09_000984</name>
</gene>
<evidence type="ECO:0000256" key="3">
    <source>
        <dbReference type="ARBA" id="ARBA00022801"/>
    </source>
</evidence>
<protein>
    <recommendedName>
        <fullName evidence="9">Signal recognition particle protein</fullName>
        <ecNumber evidence="9">3.6.5.4</ecNumber>
    </recommendedName>
    <alternativeName>
        <fullName evidence="9">Fifty-four homolog</fullName>
    </alternativeName>
</protein>
<keyword evidence="7 9" id="KW-0687">Ribonucleoprotein</keyword>
<evidence type="ECO:0000256" key="6">
    <source>
        <dbReference type="ARBA" id="ARBA00023135"/>
    </source>
</evidence>
<dbReference type="AlphaFoldDB" id="A0A7W8MRL7"/>
<evidence type="ECO:0000259" key="10">
    <source>
        <dbReference type="PROSITE" id="PS00300"/>
    </source>
</evidence>
<comment type="function">
    <text evidence="9">Involved in targeting and insertion of nascent membrane proteins into the cytoplasmic membrane. Binds to the hydrophobic signal sequence of the ribosome-nascent chain (RNC) as it emerges from the ribosomes. The SRP-RNC complex is then targeted to the cytoplasmic membrane where it interacts with the SRP receptor FtsY.</text>
</comment>
<evidence type="ECO:0000256" key="8">
    <source>
        <dbReference type="ARBA" id="ARBA00048027"/>
    </source>
</evidence>
<dbReference type="NCBIfam" id="TIGR00959">
    <property type="entry name" value="ffh"/>
    <property type="match status" value="1"/>
</dbReference>
<comment type="catalytic activity">
    <reaction evidence="8 9">
        <text>GTP + H2O = GDP + phosphate + H(+)</text>
        <dbReference type="Rhea" id="RHEA:19669"/>
        <dbReference type="ChEBI" id="CHEBI:15377"/>
        <dbReference type="ChEBI" id="CHEBI:15378"/>
        <dbReference type="ChEBI" id="CHEBI:37565"/>
        <dbReference type="ChEBI" id="CHEBI:43474"/>
        <dbReference type="ChEBI" id="CHEBI:58189"/>
        <dbReference type="EC" id="3.6.5.4"/>
    </reaction>
</comment>
<dbReference type="EMBL" id="JACHDY010000001">
    <property type="protein sequence ID" value="MBB5316334.1"/>
    <property type="molecule type" value="Genomic_DNA"/>
</dbReference>
<feature type="binding site" evidence="9">
    <location>
        <begin position="256"/>
        <end position="259"/>
    </location>
    <ligand>
        <name>GTP</name>
        <dbReference type="ChEBI" id="CHEBI:37565"/>
    </ligand>
</feature>
<dbReference type="InterPro" id="IPR036891">
    <property type="entry name" value="Signal_recog_part_SRP54_M_sf"/>
</dbReference>
<feature type="binding site" evidence="9">
    <location>
        <begin position="198"/>
        <end position="202"/>
    </location>
    <ligand>
        <name>GTP</name>
        <dbReference type="ChEBI" id="CHEBI:37565"/>
    </ligand>
</feature>
<name>A0A7W8MRL7_9BACT</name>
<dbReference type="InterPro" id="IPR022941">
    <property type="entry name" value="SRP54"/>
</dbReference>
<dbReference type="GO" id="GO:0008312">
    <property type="term" value="F:7S RNA binding"/>
    <property type="evidence" value="ECO:0007669"/>
    <property type="project" value="InterPro"/>
</dbReference>
<sequence length="464" mass="50862">MFENLSDKLQRSFKTLRGQGTISDENISDAIREIRLALLESDVNLTVVNELVEHIRTRAIGEKVATALSPSEQIVKIVHDELVNLLGRDTARFQKSSQPPSVILMAGLQGSGKTTTSGKLAQWLKKAGHRPMLVSVDVYRPAAREQLAIVARSISAQLYEGKLTDSDIAKPGTEAVLRLAREARKDAANFGCDMLIVDTAGRNQIDAALMQEMAELKKLLNPSEILFVADAMTGQDAVNSAKAFNDLLTITGAILTKMDGDARGGAALSIRHVTGAPIKFLGTGEKPDAFEPFHPDRIVSRIMGHGDIATLLERAESTLDRGKAEQFAKKALSGDGFTLDDFRDQLRQIKKMGSMKSILKMLPSVGPFAGMQQAVENVDEGQFTRVESIINSMTQKERLDHEIINGNRRKRIAKGSGTTVQDVNNLLRQYAQMRKMFKSMGGGGGIKAQQRMMSQMQGRQKFGR</sequence>
<dbReference type="SMART" id="SM00382">
    <property type="entry name" value="AAA"/>
    <property type="match status" value="1"/>
</dbReference>
<comment type="similarity">
    <text evidence="1 9">Belongs to the GTP-binding SRP family. SRP54 subfamily.</text>
</comment>
<dbReference type="SUPFAM" id="SSF47446">
    <property type="entry name" value="Signal peptide-binding domain"/>
    <property type="match status" value="1"/>
</dbReference>
<dbReference type="PANTHER" id="PTHR11564:SF5">
    <property type="entry name" value="SIGNAL RECOGNITION PARTICLE SUBUNIT SRP54"/>
    <property type="match status" value="1"/>
</dbReference>
<evidence type="ECO:0000313" key="11">
    <source>
        <dbReference type="EMBL" id="MBB5316334.1"/>
    </source>
</evidence>
<keyword evidence="12" id="KW-1185">Reference proteome</keyword>
<dbReference type="SMART" id="SM00963">
    <property type="entry name" value="SRP54_N"/>
    <property type="match status" value="1"/>
</dbReference>
<dbReference type="InterPro" id="IPR003593">
    <property type="entry name" value="AAA+_ATPase"/>
</dbReference>
<dbReference type="GO" id="GO:0005525">
    <property type="term" value="F:GTP binding"/>
    <property type="evidence" value="ECO:0007669"/>
    <property type="project" value="UniProtKB-UniRule"/>
</dbReference>
<evidence type="ECO:0000256" key="9">
    <source>
        <dbReference type="HAMAP-Rule" id="MF_00306"/>
    </source>
</evidence>
<evidence type="ECO:0000256" key="7">
    <source>
        <dbReference type="ARBA" id="ARBA00023274"/>
    </source>
</evidence>
<dbReference type="InterPro" id="IPR027417">
    <property type="entry name" value="P-loop_NTPase"/>
</dbReference>
<keyword evidence="3 9" id="KW-0378">Hydrolase</keyword>
<feature type="domain" description="SRP54-type proteins GTP-binding" evidence="10">
    <location>
        <begin position="277"/>
        <end position="290"/>
    </location>
</feature>
<comment type="subcellular location">
    <subcellularLocation>
        <location evidence="9">Cytoplasm</location>
    </subcellularLocation>
    <text evidence="9">The SRP-RNC complex is targeted to the cytoplasmic membrane.</text>
</comment>
<dbReference type="CDD" id="cd18539">
    <property type="entry name" value="SRP_G"/>
    <property type="match status" value="1"/>
</dbReference>
<evidence type="ECO:0000256" key="4">
    <source>
        <dbReference type="ARBA" id="ARBA00022884"/>
    </source>
</evidence>
<organism evidence="11 12">
    <name type="scientific">Tunturiibacter empetritectus</name>
    <dbReference type="NCBI Taxonomy" id="3069691"/>
    <lineage>
        <taxon>Bacteria</taxon>
        <taxon>Pseudomonadati</taxon>
        <taxon>Acidobacteriota</taxon>
        <taxon>Terriglobia</taxon>
        <taxon>Terriglobales</taxon>
        <taxon>Acidobacteriaceae</taxon>
        <taxon>Tunturiibacter</taxon>
    </lineage>
</organism>
<dbReference type="PANTHER" id="PTHR11564">
    <property type="entry name" value="SIGNAL RECOGNITION PARTICLE 54K PROTEIN SRP54"/>
    <property type="match status" value="1"/>
</dbReference>
<comment type="domain">
    <text evidence="9">Composed of three domains: the N-terminal N domain, which is responsible for interactions with the ribosome, the central G domain, which binds GTP, and the C-terminal M domain, which binds the RNA and the signal sequence of the RNC.</text>
</comment>
<dbReference type="InterPro" id="IPR004125">
    <property type="entry name" value="Signal_recog_particle_SRP54_M"/>
</dbReference>
<dbReference type="Gene3D" id="3.40.50.300">
    <property type="entry name" value="P-loop containing nucleotide triphosphate hydrolases"/>
    <property type="match status" value="1"/>
</dbReference>
<comment type="caution">
    <text evidence="11">The sequence shown here is derived from an EMBL/GenBank/DDBJ whole genome shotgun (WGS) entry which is preliminary data.</text>
</comment>
<evidence type="ECO:0000256" key="2">
    <source>
        <dbReference type="ARBA" id="ARBA00022741"/>
    </source>
</evidence>
<dbReference type="Gene3D" id="1.20.120.140">
    <property type="entry name" value="Signal recognition particle SRP54, nucleotide-binding domain"/>
    <property type="match status" value="1"/>
</dbReference>
<comment type="subunit">
    <text evidence="9">Part of the signal recognition particle protein translocation system, which is composed of SRP and FtsY.</text>
</comment>
<dbReference type="SUPFAM" id="SSF52540">
    <property type="entry name" value="P-loop containing nucleoside triphosphate hydrolases"/>
    <property type="match status" value="1"/>
</dbReference>
<dbReference type="GO" id="GO:0006614">
    <property type="term" value="P:SRP-dependent cotranslational protein targeting to membrane"/>
    <property type="evidence" value="ECO:0007669"/>
    <property type="project" value="InterPro"/>
</dbReference>
<dbReference type="InterPro" id="IPR042101">
    <property type="entry name" value="SRP54_N_sf"/>
</dbReference>
<dbReference type="Pfam" id="PF00448">
    <property type="entry name" value="SRP54"/>
    <property type="match status" value="1"/>
</dbReference>
<reference evidence="11" key="1">
    <citation type="submission" date="2020-08" db="EMBL/GenBank/DDBJ databases">
        <title>Genomic Encyclopedia of Type Strains, Phase IV (KMG-V): Genome sequencing to study the core and pangenomes of soil and plant-associated prokaryotes.</title>
        <authorList>
            <person name="Whitman W."/>
        </authorList>
    </citation>
    <scope>NUCLEOTIDE SEQUENCE [LARGE SCALE GENOMIC DNA]</scope>
    <source>
        <strain evidence="11">M8UP27</strain>
    </source>
</reference>
<dbReference type="InterPro" id="IPR004780">
    <property type="entry name" value="SRP"/>
</dbReference>
<accession>A0A7W8MRL7</accession>
<dbReference type="Proteomes" id="UP000568106">
    <property type="component" value="Unassembled WGS sequence"/>
</dbReference>
<evidence type="ECO:0000256" key="1">
    <source>
        <dbReference type="ARBA" id="ARBA00005450"/>
    </source>
</evidence>
<dbReference type="InterPro" id="IPR013822">
    <property type="entry name" value="Signal_recog_particl_SRP54_hlx"/>
</dbReference>
<keyword evidence="2 9" id="KW-0547">Nucleotide-binding</keyword>
<dbReference type="PROSITE" id="PS00300">
    <property type="entry name" value="SRP54"/>
    <property type="match status" value="1"/>
</dbReference>
<dbReference type="GO" id="GO:0048500">
    <property type="term" value="C:signal recognition particle"/>
    <property type="evidence" value="ECO:0007669"/>
    <property type="project" value="UniProtKB-UniRule"/>
</dbReference>
<feature type="binding site" evidence="9">
    <location>
        <begin position="107"/>
        <end position="114"/>
    </location>
    <ligand>
        <name>GTP</name>
        <dbReference type="ChEBI" id="CHEBI:37565"/>
    </ligand>
</feature>
<evidence type="ECO:0000313" key="12">
    <source>
        <dbReference type="Proteomes" id="UP000568106"/>
    </source>
</evidence>
<dbReference type="InterPro" id="IPR000897">
    <property type="entry name" value="SRP54_GTPase_dom"/>
</dbReference>
<keyword evidence="5 9" id="KW-0342">GTP-binding</keyword>
<dbReference type="HAMAP" id="MF_00306">
    <property type="entry name" value="SRP54"/>
    <property type="match status" value="1"/>
</dbReference>
<dbReference type="Pfam" id="PF02881">
    <property type="entry name" value="SRP54_N"/>
    <property type="match status" value="1"/>
</dbReference>
<keyword evidence="9" id="KW-0963">Cytoplasm</keyword>
<dbReference type="EC" id="3.6.5.4" evidence="9"/>
<dbReference type="SMART" id="SM00962">
    <property type="entry name" value="SRP54"/>
    <property type="match status" value="1"/>
</dbReference>
<dbReference type="GO" id="GO:0003924">
    <property type="term" value="F:GTPase activity"/>
    <property type="evidence" value="ECO:0007669"/>
    <property type="project" value="UniProtKB-UniRule"/>
</dbReference>
<dbReference type="Gene3D" id="1.10.260.30">
    <property type="entry name" value="Signal recognition particle, SRP54 subunit, M-domain"/>
    <property type="match status" value="1"/>
</dbReference>